<keyword evidence="1" id="KW-0963">Cytoplasm</keyword>
<feature type="repeat" description="MVP" evidence="1">
    <location>
        <begin position="59"/>
        <end position="119"/>
    </location>
</feature>
<dbReference type="Pfam" id="PF17794">
    <property type="entry name" value="Vault_2"/>
    <property type="match status" value="1"/>
</dbReference>
<feature type="domain" description="Major vault protein repeat" evidence="2">
    <location>
        <begin position="117"/>
        <end position="157"/>
    </location>
</feature>
<name>A0A8T0DH14_9TREM</name>
<dbReference type="AlphaFoldDB" id="A0A8T0DH14"/>
<gene>
    <name evidence="4" type="ORF">P879_10982</name>
</gene>
<accession>A0A8T0DH14</accession>
<feature type="repeat" description="MVP" evidence="1">
    <location>
        <begin position="173"/>
        <end position="225"/>
    </location>
</feature>
<evidence type="ECO:0000256" key="1">
    <source>
        <dbReference type="PROSITE-ProRule" id="PRU00571"/>
    </source>
</evidence>
<dbReference type="FunFam" id="2.30.30.570:FF:000002">
    <property type="entry name" value="Major vault protein-alpha"/>
    <property type="match status" value="1"/>
</dbReference>
<dbReference type="GO" id="GO:0005737">
    <property type="term" value="C:cytoplasm"/>
    <property type="evidence" value="ECO:0007669"/>
    <property type="project" value="UniProtKB-SubCell"/>
</dbReference>
<feature type="repeat" description="MVP" evidence="1">
    <location>
        <begin position="120"/>
        <end position="172"/>
    </location>
</feature>
<protein>
    <recommendedName>
        <fullName evidence="6">Major vault protein</fullName>
    </recommendedName>
</protein>
<dbReference type="InterPro" id="IPR043179">
    <property type="entry name" value="Vault_2_sf"/>
</dbReference>
<dbReference type="FunFam" id="2.30.30.550:FF:000001">
    <property type="entry name" value="major vault protein-like"/>
    <property type="match status" value="2"/>
</dbReference>
<evidence type="ECO:0000313" key="5">
    <source>
        <dbReference type="Proteomes" id="UP000699462"/>
    </source>
</evidence>
<reference evidence="4 5" key="1">
    <citation type="submission" date="2019-07" db="EMBL/GenBank/DDBJ databases">
        <title>Annotation for the trematode Paragonimus westermani.</title>
        <authorList>
            <person name="Choi Y.-J."/>
        </authorList>
    </citation>
    <scope>NUCLEOTIDE SEQUENCE [LARGE SCALE GENOMIC DNA]</scope>
    <source>
        <strain evidence="4">180907_Pwestermani</strain>
    </source>
</reference>
<dbReference type="InterPro" id="IPR039059">
    <property type="entry name" value="MVP"/>
</dbReference>
<evidence type="ECO:0000259" key="2">
    <source>
        <dbReference type="Pfam" id="PF01505"/>
    </source>
</evidence>
<dbReference type="InterPro" id="IPR041139">
    <property type="entry name" value="MVP_rep_dom"/>
</dbReference>
<dbReference type="EMBL" id="JTDF01005443">
    <property type="protein sequence ID" value="KAF8566224.1"/>
    <property type="molecule type" value="Genomic_DNA"/>
</dbReference>
<dbReference type="PANTHER" id="PTHR14165">
    <property type="entry name" value="MAJOR VAULT PROTEIN"/>
    <property type="match status" value="1"/>
</dbReference>
<keyword evidence="1" id="KW-0687">Ribonucleoprotein</keyword>
<dbReference type="Proteomes" id="UP000699462">
    <property type="component" value="Unassembled WGS sequence"/>
</dbReference>
<dbReference type="Gene3D" id="2.30.30.570">
    <property type="match status" value="1"/>
</dbReference>
<dbReference type="GO" id="GO:0005634">
    <property type="term" value="C:nucleus"/>
    <property type="evidence" value="ECO:0007669"/>
    <property type="project" value="TreeGrafter"/>
</dbReference>
<comment type="caution">
    <text evidence="4">The sequence shown here is derived from an EMBL/GenBank/DDBJ whole genome shotgun (WGS) entry which is preliminary data.</text>
</comment>
<feature type="domain" description="Major vault protein repeat" evidence="3">
    <location>
        <begin position="53"/>
        <end position="110"/>
    </location>
</feature>
<keyword evidence="5" id="KW-1185">Reference proteome</keyword>
<dbReference type="InterPro" id="IPR041134">
    <property type="entry name" value="Vault_2"/>
</dbReference>
<feature type="domain" description="Major vault protein repeat" evidence="2">
    <location>
        <begin position="170"/>
        <end position="208"/>
    </location>
</feature>
<evidence type="ECO:0008006" key="6">
    <source>
        <dbReference type="Google" id="ProtNLM"/>
    </source>
</evidence>
<dbReference type="InterPro" id="IPR043023">
    <property type="entry name" value="MVP_rep_sf"/>
</dbReference>
<sequence length="238" mass="26873">MVKDKSVDAVVRIAPYEYIHITNLNTHVTRLVLGPVTYVCLKDERLVFGPSQMVTVTRMTYCIIKNPVMRDGSGAPIIDKSGQVKINLGDEEYRFHQDPFALYPGEQLIDTIKDLPVVAANCTLRLRAVEEFLDAESVRHVAGEEWLFEGPATYYPRKEVTVVGPEEAQIIEINSALCLKATRDCIDRNGNPRVFGEKWLVRTPGVYLVGAYEVLVETRKAYILTETVCFVFAQFGRQ</sequence>
<comment type="subcellular location">
    <subcellularLocation>
        <location evidence="1">Cytoplasm</location>
    </subcellularLocation>
</comment>
<dbReference type="OrthoDB" id="6125719at2759"/>
<proteinExistence type="predicted"/>
<evidence type="ECO:0000259" key="3">
    <source>
        <dbReference type="Pfam" id="PF17794"/>
    </source>
</evidence>
<dbReference type="PROSITE" id="PS51224">
    <property type="entry name" value="MVP"/>
    <property type="match status" value="3"/>
</dbReference>
<dbReference type="InterPro" id="IPR002499">
    <property type="entry name" value="Vault_N"/>
</dbReference>
<dbReference type="Pfam" id="PF01505">
    <property type="entry name" value="Vault"/>
    <property type="match status" value="2"/>
</dbReference>
<dbReference type="FunFam" id="2.30.30.560:FF:000002">
    <property type="entry name" value="Major vault protein-alpha"/>
    <property type="match status" value="1"/>
</dbReference>
<dbReference type="PANTHER" id="PTHR14165:SF3">
    <property type="entry name" value="MAJOR VAULT PROTEIN"/>
    <property type="match status" value="1"/>
</dbReference>
<organism evidence="4 5">
    <name type="scientific">Paragonimus westermani</name>
    <dbReference type="NCBI Taxonomy" id="34504"/>
    <lineage>
        <taxon>Eukaryota</taxon>
        <taxon>Metazoa</taxon>
        <taxon>Spiralia</taxon>
        <taxon>Lophotrochozoa</taxon>
        <taxon>Platyhelminthes</taxon>
        <taxon>Trematoda</taxon>
        <taxon>Digenea</taxon>
        <taxon>Plagiorchiida</taxon>
        <taxon>Troglotremata</taxon>
        <taxon>Troglotrematidae</taxon>
        <taxon>Paragonimus</taxon>
    </lineage>
</organism>
<dbReference type="GO" id="GO:1990904">
    <property type="term" value="C:ribonucleoprotein complex"/>
    <property type="evidence" value="ECO:0007669"/>
    <property type="project" value="UniProtKB-UniRule"/>
</dbReference>
<dbReference type="Gene3D" id="2.30.30.560">
    <property type="match status" value="1"/>
</dbReference>
<dbReference type="Gene3D" id="2.30.30.550">
    <property type="entry name" value="Major Vault Protein repeat"/>
    <property type="match status" value="2"/>
</dbReference>
<evidence type="ECO:0000313" key="4">
    <source>
        <dbReference type="EMBL" id="KAF8566224.1"/>
    </source>
</evidence>